<feature type="active site" description="Acyl-ester intermediate" evidence="13">
    <location>
        <position position="86"/>
    </location>
</feature>
<feature type="transmembrane region" description="Helical" evidence="16">
    <location>
        <begin position="399"/>
        <end position="416"/>
    </location>
</feature>
<evidence type="ECO:0000256" key="15">
    <source>
        <dbReference type="RuleBase" id="RU004016"/>
    </source>
</evidence>
<keyword evidence="16" id="KW-1133">Transmembrane helix</keyword>
<evidence type="ECO:0000256" key="17">
    <source>
        <dbReference type="SAM" id="SignalP"/>
    </source>
</evidence>
<dbReference type="GO" id="GO:0006508">
    <property type="term" value="P:proteolysis"/>
    <property type="evidence" value="ECO:0007669"/>
    <property type="project" value="UniProtKB-KW"/>
</dbReference>
<keyword evidence="5 20" id="KW-0121">Carboxypeptidase</keyword>
<dbReference type="KEGG" id="cwo:Cwoe_1872"/>
<evidence type="ECO:0000256" key="5">
    <source>
        <dbReference type="ARBA" id="ARBA00022645"/>
    </source>
</evidence>
<evidence type="ECO:0000256" key="2">
    <source>
        <dbReference type="ARBA" id="ARBA00004752"/>
    </source>
</evidence>
<feature type="domain" description="Peptidase S11 D-alanyl-D-alanine carboxypeptidase A N-terminal" evidence="18">
    <location>
        <begin position="51"/>
        <end position="276"/>
    </location>
</feature>
<dbReference type="PANTHER" id="PTHR21581:SF33">
    <property type="entry name" value="D-ALANYL-D-ALANINE CARBOXYPEPTIDASE DACB"/>
    <property type="match status" value="1"/>
</dbReference>
<keyword evidence="10" id="KW-0573">Peptidoglycan synthesis</keyword>
<comment type="function">
    <text evidence="1">Removes C-terminal D-alanyl residues from sugar-peptide cell wall precursors.</text>
</comment>
<dbReference type="UniPathway" id="UPA00219"/>
<comment type="pathway">
    <text evidence="2">Cell wall biogenesis; peptidoglycan biosynthesis.</text>
</comment>
<dbReference type="InterPro" id="IPR018044">
    <property type="entry name" value="Peptidase_S11"/>
</dbReference>
<dbReference type="Pfam" id="PF07943">
    <property type="entry name" value="PBP5_C"/>
    <property type="match status" value="1"/>
</dbReference>
<keyword evidence="6" id="KW-0645">Protease</keyword>
<dbReference type="SUPFAM" id="SSF69189">
    <property type="entry name" value="Penicillin-binding protein associated domain"/>
    <property type="match status" value="1"/>
</dbReference>
<keyword evidence="16" id="KW-0812">Transmembrane</keyword>
<dbReference type="PANTHER" id="PTHR21581">
    <property type="entry name" value="D-ALANYL-D-ALANINE CARBOXYPEPTIDASE"/>
    <property type="match status" value="1"/>
</dbReference>
<evidence type="ECO:0000259" key="18">
    <source>
        <dbReference type="Pfam" id="PF00768"/>
    </source>
</evidence>
<gene>
    <name evidence="20" type="ordered locus">Cwoe_1872</name>
</gene>
<evidence type="ECO:0000256" key="4">
    <source>
        <dbReference type="ARBA" id="ARBA00012448"/>
    </source>
</evidence>
<accession>D3F318</accession>
<evidence type="ECO:0000259" key="19">
    <source>
        <dbReference type="Pfam" id="PF07943"/>
    </source>
</evidence>
<evidence type="ECO:0000256" key="6">
    <source>
        <dbReference type="ARBA" id="ARBA00022670"/>
    </source>
</evidence>
<dbReference type="InterPro" id="IPR012907">
    <property type="entry name" value="Peptidase_S11_C"/>
</dbReference>
<dbReference type="InterPro" id="IPR012338">
    <property type="entry name" value="Beta-lactam/transpept-like"/>
</dbReference>
<dbReference type="InterPro" id="IPR001967">
    <property type="entry name" value="Peptidase_S11_N"/>
</dbReference>
<dbReference type="InterPro" id="IPR015956">
    <property type="entry name" value="Peniciliin-bd_prot_C_sf"/>
</dbReference>
<sequence precursor="true">MTVVPQRRARSGGPLALFVTLRALALAVAALTTAAALATLAALPAAAQAKLPAPPKLSAPAAAVFEVSSGQPLYGVDAGDRRLIASTTKIMTALVAVEKLPLGRVCTAPAYAATPAETQIGLRQGERMSVRDLLRALMLPSANDAAATLAVCAAGSRGAFIDLMNAKARELRLADTHFATPVGLDSPANYSTAADLARLGIALRQKPFLARTVDLRSAVLRTGAFPRTVVNRNGLVQSVPWVDGVKTGHTNAAGYLLVASSTRDGLSFVAAVMGTPSESARDADALALLRWAYATHRIATPVKSGAVFARAKLKYRPEDKIDLVATRSVRELVRRDQRVVVAVRAPDELQGPLPRNAVVGSLTVRAGGRIVARVPLVTRTAVPEVGILERAGDAVARPGSLIAIVVIVGGAAALLLRRRHGTRRRRGRADMEAA</sequence>
<dbReference type="PRINTS" id="PR00725">
    <property type="entry name" value="DADACBPTASE1"/>
</dbReference>
<dbReference type="GO" id="GO:0009252">
    <property type="term" value="P:peptidoglycan biosynthetic process"/>
    <property type="evidence" value="ECO:0007669"/>
    <property type="project" value="UniProtKB-UniPathway"/>
</dbReference>
<evidence type="ECO:0000256" key="7">
    <source>
        <dbReference type="ARBA" id="ARBA00022729"/>
    </source>
</evidence>
<feature type="binding site" evidence="14">
    <location>
        <position position="246"/>
    </location>
    <ligand>
        <name>substrate</name>
    </ligand>
</feature>
<evidence type="ECO:0000313" key="20">
    <source>
        <dbReference type="EMBL" id="ADB50298.1"/>
    </source>
</evidence>
<dbReference type="Gene3D" id="3.40.710.10">
    <property type="entry name" value="DD-peptidase/beta-lactamase superfamily"/>
    <property type="match status" value="1"/>
</dbReference>
<keyword evidence="8 20" id="KW-0378">Hydrolase</keyword>
<comment type="catalytic activity">
    <reaction evidence="12">
        <text>Preferential cleavage: (Ac)2-L-Lys-D-Ala-|-D-Ala. Also transpeptidation of peptidyl-alanyl moieties that are N-acyl substituents of D-alanine.</text>
        <dbReference type="EC" id="3.4.16.4"/>
    </reaction>
</comment>
<feature type="active site" description="Proton acceptor" evidence="13">
    <location>
        <position position="89"/>
    </location>
</feature>
<feature type="active site" evidence="13">
    <location>
        <position position="141"/>
    </location>
</feature>
<evidence type="ECO:0000256" key="8">
    <source>
        <dbReference type="ARBA" id="ARBA00022801"/>
    </source>
</evidence>
<comment type="similarity">
    <text evidence="3 15">Belongs to the peptidase S11 family.</text>
</comment>
<feature type="signal peptide" evidence="17">
    <location>
        <begin position="1"/>
        <end position="38"/>
    </location>
</feature>
<dbReference type="Proteomes" id="UP000008229">
    <property type="component" value="Chromosome"/>
</dbReference>
<dbReference type="eggNOG" id="COG1686">
    <property type="taxonomic scope" value="Bacteria"/>
</dbReference>
<evidence type="ECO:0000256" key="11">
    <source>
        <dbReference type="ARBA" id="ARBA00023316"/>
    </source>
</evidence>
<dbReference type="SUPFAM" id="SSF56601">
    <property type="entry name" value="beta-lactamase/transpeptidase-like"/>
    <property type="match status" value="1"/>
</dbReference>
<protein>
    <recommendedName>
        <fullName evidence="4">serine-type D-Ala-D-Ala carboxypeptidase</fullName>
        <ecNumber evidence="4">3.4.16.4</ecNumber>
    </recommendedName>
</protein>
<reference evidence="21" key="2">
    <citation type="submission" date="2010-01" db="EMBL/GenBank/DDBJ databases">
        <title>The complete genome of Conexibacter woesei DSM 14684.</title>
        <authorList>
            <consortium name="US DOE Joint Genome Institute (JGI-PGF)"/>
            <person name="Lucas S."/>
            <person name="Copeland A."/>
            <person name="Lapidus A."/>
            <person name="Glavina del Rio T."/>
            <person name="Dalin E."/>
            <person name="Tice H."/>
            <person name="Bruce D."/>
            <person name="Goodwin L."/>
            <person name="Pitluck S."/>
            <person name="Kyrpides N."/>
            <person name="Mavromatis K."/>
            <person name="Ivanova N."/>
            <person name="Mikhailova N."/>
            <person name="Chertkov O."/>
            <person name="Brettin T."/>
            <person name="Detter J.C."/>
            <person name="Han C."/>
            <person name="Larimer F."/>
            <person name="Land M."/>
            <person name="Hauser L."/>
            <person name="Markowitz V."/>
            <person name="Cheng J.-F."/>
            <person name="Hugenholtz P."/>
            <person name="Woyke T."/>
            <person name="Wu D."/>
            <person name="Pukall R."/>
            <person name="Steenblock K."/>
            <person name="Schneider S."/>
            <person name="Klenk H.-P."/>
            <person name="Eisen J.A."/>
        </authorList>
    </citation>
    <scope>NUCLEOTIDE SEQUENCE [LARGE SCALE GENOMIC DNA]</scope>
    <source>
        <strain evidence="21">DSM 14684 / CIP 108061 / JCM 11494 / NBRC 100937 / ID131577</strain>
    </source>
</reference>
<dbReference type="Gene3D" id="2.60.410.10">
    <property type="entry name" value="D-Ala-D-Ala carboxypeptidase, C-terminal domain"/>
    <property type="match status" value="1"/>
</dbReference>
<dbReference type="STRING" id="469383.Cwoe_1872"/>
<dbReference type="GO" id="GO:0009002">
    <property type="term" value="F:serine-type D-Ala-D-Ala carboxypeptidase activity"/>
    <property type="evidence" value="ECO:0007669"/>
    <property type="project" value="UniProtKB-EC"/>
</dbReference>
<evidence type="ECO:0000256" key="14">
    <source>
        <dbReference type="PIRSR" id="PIRSR618044-2"/>
    </source>
</evidence>
<reference evidence="20 21" key="1">
    <citation type="journal article" date="2010" name="Stand. Genomic Sci.">
        <title>Complete genome sequence of Conexibacter woesei type strain (ID131577).</title>
        <authorList>
            <person name="Pukall R."/>
            <person name="Lapidus A."/>
            <person name="Glavina Del Rio T."/>
            <person name="Copeland A."/>
            <person name="Tice H."/>
            <person name="Cheng J.-F."/>
            <person name="Lucas S."/>
            <person name="Chen F."/>
            <person name="Nolan M."/>
            <person name="Bruce D."/>
            <person name="Goodwin L."/>
            <person name="Pitluck S."/>
            <person name="Mavromatis K."/>
            <person name="Ivanova N."/>
            <person name="Ovchinnikova G."/>
            <person name="Pati A."/>
            <person name="Chen A."/>
            <person name="Palaniappan K."/>
            <person name="Land M."/>
            <person name="Hauser L."/>
            <person name="Chang Y.-J."/>
            <person name="Jeffries C.D."/>
            <person name="Chain P."/>
            <person name="Meincke L."/>
            <person name="Sims D."/>
            <person name="Brettin T."/>
            <person name="Detter J.C."/>
            <person name="Rohde M."/>
            <person name="Goeker M."/>
            <person name="Bristow J."/>
            <person name="Eisen J.A."/>
            <person name="Markowitz V."/>
            <person name="Kyrpides N.C."/>
            <person name="Klenk H.-P."/>
            <person name="Hugenholtz P."/>
        </authorList>
    </citation>
    <scope>NUCLEOTIDE SEQUENCE [LARGE SCALE GENOMIC DNA]</scope>
    <source>
        <strain evidence="21">DSM 14684 / CIP 108061 / JCM 11494 / NBRC 100937 / ID131577</strain>
    </source>
</reference>
<name>D3F318_CONWI</name>
<organism evidence="20 21">
    <name type="scientific">Conexibacter woesei (strain DSM 14684 / CCUG 47730 / CIP 108061 / JCM 11494 / NBRC 100937 / ID131577)</name>
    <dbReference type="NCBI Taxonomy" id="469383"/>
    <lineage>
        <taxon>Bacteria</taxon>
        <taxon>Bacillati</taxon>
        <taxon>Actinomycetota</taxon>
        <taxon>Thermoleophilia</taxon>
        <taxon>Solirubrobacterales</taxon>
        <taxon>Conexibacteraceae</taxon>
        <taxon>Conexibacter</taxon>
    </lineage>
</organism>
<feature type="chain" id="PRO_5039068125" description="serine-type D-Ala-D-Ala carboxypeptidase" evidence="17">
    <location>
        <begin position="39"/>
        <end position="434"/>
    </location>
</feature>
<keyword evidence="7 17" id="KW-0732">Signal</keyword>
<evidence type="ECO:0000256" key="12">
    <source>
        <dbReference type="ARBA" id="ARBA00034000"/>
    </source>
</evidence>
<dbReference type="HOGENOM" id="CLU_027070_7_3_11"/>
<dbReference type="AlphaFoldDB" id="D3F318"/>
<keyword evidence="21" id="KW-1185">Reference proteome</keyword>
<dbReference type="GO" id="GO:0071555">
    <property type="term" value="P:cell wall organization"/>
    <property type="evidence" value="ECO:0007669"/>
    <property type="project" value="UniProtKB-KW"/>
</dbReference>
<keyword evidence="11" id="KW-0961">Cell wall biogenesis/degradation</keyword>
<evidence type="ECO:0000256" key="13">
    <source>
        <dbReference type="PIRSR" id="PIRSR618044-1"/>
    </source>
</evidence>
<feature type="domain" description="Peptidase S11 D-Ala-D-Ala carboxypeptidase A C-terminal" evidence="19">
    <location>
        <begin position="300"/>
        <end position="384"/>
    </location>
</feature>
<evidence type="ECO:0000256" key="3">
    <source>
        <dbReference type="ARBA" id="ARBA00007164"/>
    </source>
</evidence>
<proteinExistence type="inferred from homology"/>
<evidence type="ECO:0000256" key="1">
    <source>
        <dbReference type="ARBA" id="ARBA00003217"/>
    </source>
</evidence>
<evidence type="ECO:0000256" key="10">
    <source>
        <dbReference type="ARBA" id="ARBA00022984"/>
    </source>
</evidence>
<dbReference type="EMBL" id="CP001854">
    <property type="protein sequence ID" value="ADB50298.1"/>
    <property type="molecule type" value="Genomic_DNA"/>
</dbReference>
<dbReference type="EC" id="3.4.16.4" evidence="4"/>
<keyword evidence="16" id="KW-0472">Membrane</keyword>
<keyword evidence="9" id="KW-0133">Cell shape</keyword>
<evidence type="ECO:0000256" key="9">
    <source>
        <dbReference type="ARBA" id="ARBA00022960"/>
    </source>
</evidence>
<evidence type="ECO:0000313" key="21">
    <source>
        <dbReference type="Proteomes" id="UP000008229"/>
    </source>
</evidence>
<dbReference type="Pfam" id="PF00768">
    <property type="entry name" value="Peptidase_S11"/>
    <property type="match status" value="1"/>
</dbReference>
<dbReference type="InterPro" id="IPR037167">
    <property type="entry name" value="Peptidase_S11_C_sf"/>
</dbReference>
<evidence type="ECO:0000256" key="16">
    <source>
        <dbReference type="SAM" id="Phobius"/>
    </source>
</evidence>
<dbReference type="GO" id="GO:0008360">
    <property type="term" value="P:regulation of cell shape"/>
    <property type="evidence" value="ECO:0007669"/>
    <property type="project" value="UniProtKB-KW"/>
</dbReference>